<evidence type="ECO:0000313" key="4">
    <source>
        <dbReference type="EMBL" id="RXH96815.1"/>
    </source>
</evidence>
<keyword evidence="3" id="KW-0812">Transmembrane</keyword>
<proteinExistence type="predicted"/>
<name>A0A498JNW8_MALDO</name>
<dbReference type="Proteomes" id="UP000290289">
    <property type="component" value="Chromosome 6"/>
</dbReference>
<keyword evidence="5" id="KW-1185">Reference proteome</keyword>
<dbReference type="OrthoDB" id="695142at2759"/>
<dbReference type="EMBL" id="RDQH01000332">
    <property type="protein sequence ID" value="RXH96815.1"/>
    <property type="molecule type" value="Genomic_DNA"/>
</dbReference>
<keyword evidence="2 3" id="KW-0472">Membrane</keyword>
<sequence>MATSSEGQDTGYPAPPGQFPTGYPAAAPLPNILDRIISIVAVIAVVGGFFFFIIWFNIGSFTFPEFRVESAAVSPLNATSSELTATWNFTLLATNPSRKVTVFFDSPAASLIYNEGFPLTMNGVPDFVVPKSNQTRVNIKLAMVGEYVGDQVARGIADGKDRGTVRFTVGVTAQVRFEPQMYQRRGLSLLVFCDRVEFTGFAQNNGTGTLTGESSPCKVKYDD</sequence>
<dbReference type="PANTHER" id="PTHR31234">
    <property type="entry name" value="LATE EMBRYOGENESIS ABUNDANT (LEA) HYDROXYPROLINE-RICH GLYCOPROTEIN FAMILY"/>
    <property type="match status" value="1"/>
</dbReference>
<evidence type="ECO:0000256" key="1">
    <source>
        <dbReference type="ARBA" id="ARBA00004370"/>
    </source>
</evidence>
<reference evidence="4 5" key="1">
    <citation type="submission" date="2018-10" db="EMBL/GenBank/DDBJ databases">
        <title>A high-quality apple genome assembly.</title>
        <authorList>
            <person name="Hu J."/>
        </authorList>
    </citation>
    <scope>NUCLEOTIDE SEQUENCE [LARGE SCALE GENOMIC DNA]</scope>
    <source>
        <strain evidence="5">cv. HFTH1</strain>
        <tissue evidence="4">Young leaf</tissue>
    </source>
</reference>
<keyword evidence="3" id="KW-1133">Transmembrane helix</keyword>
<dbReference type="AlphaFoldDB" id="A0A498JNW8"/>
<dbReference type="InterPro" id="IPR044839">
    <property type="entry name" value="NDR1-like"/>
</dbReference>
<organism evidence="4 5">
    <name type="scientific">Malus domestica</name>
    <name type="common">Apple</name>
    <name type="synonym">Pyrus malus</name>
    <dbReference type="NCBI Taxonomy" id="3750"/>
    <lineage>
        <taxon>Eukaryota</taxon>
        <taxon>Viridiplantae</taxon>
        <taxon>Streptophyta</taxon>
        <taxon>Embryophyta</taxon>
        <taxon>Tracheophyta</taxon>
        <taxon>Spermatophyta</taxon>
        <taxon>Magnoliopsida</taxon>
        <taxon>eudicotyledons</taxon>
        <taxon>Gunneridae</taxon>
        <taxon>Pentapetalae</taxon>
        <taxon>rosids</taxon>
        <taxon>fabids</taxon>
        <taxon>Rosales</taxon>
        <taxon>Rosaceae</taxon>
        <taxon>Amygdaloideae</taxon>
        <taxon>Maleae</taxon>
        <taxon>Malus</taxon>
    </lineage>
</organism>
<dbReference type="GO" id="GO:0005886">
    <property type="term" value="C:plasma membrane"/>
    <property type="evidence" value="ECO:0007669"/>
    <property type="project" value="TreeGrafter"/>
</dbReference>
<evidence type="ECO:0008006" key="6">
    <source>
        <dbReference type="Google" id="ProtNLM"/>
    </source>
</evidence>
<gene>
    <name evidence="4" type="ORF">DVH24_009657</name>
</gene>
<dbReference type="PANTHER" id="PTHR31234:SF55">
    <property type="entry name" value="LATE EMBRYOGENESIS ABUNDANT (LEA) HYDROXYPROLINE-RICH GLYCOPROTEIN FAMILY"/>
    <property type="match status" value="1"/>
</dbReference>
<feature type="transmembrane region" description="Helical" evidence="3">
    <location>
        <begin position="36"/>
        <end position="58"/>
    </location>
</feature>
<comment type="subcellular location">
    <subcellularLocation>
        <location evidence="1">Membrane</location>
    </subcellularLocation>
</comment>
<protein>
    <recommendedName>
        <fullName evidence="6">Late embryogenesis abundant protein LEA-2 subgroup domain-containing protein</fullName>
    </recommendedName>
</protein>
<comment type="caution">
    <text evidence="4">The sequence shown here is derived from an EMBL/GenBank/DDBJ whole genome shotgun (WGS) entry which is preliminary data.</text>
</comment>
<accession>A0A498JNW8</accession>
<evidence type="ECO:0000313" key="5">
    <source>
        <dbReference type="Proteomes" id="UP000290289"/>
    </source>
</evidence>
<evidence type="ECO:0000256" key="2">
    <source>
        <dbReference type="ARBA" id="ARBA00023136"/>
    </source>
</evidence>
<dbReference type="GO" id="GO:0098542">
    <property type="term" value="P:defense response to other organism"/>
    <property type="evidence" value="ECO:0007669"/>
    <property type="project" value="InterPro"/>
</dbReference>
<evidence type="ECO:0000256" key="3">
    <source>
        <dbReference type="SAM" id="Phobius"/>
    </source>
</evidence>